<feature type="region of interest" description="Disordered" evidence="1">
    <location>
        <begin position="255"/>
        <end position="282"/>
    </location>
</feature>
<dbReference type="EMBL" id="BJWL01000003">
    <property type="protein sequence ID" value="GFY84487.1"/>
    <property type="molecule type" value="Genomic_DNA"/>
</dbReference>
<feature type="region of interest" description="Disordered" evidence="1">
    <location>
        <begin position="1"/>
        <end position="20"/>
    </location>
</feature>
<dbReference type="GO" id="GO:0000981">
    <property type="term" value="F:DNA-binding transcription factor activity, RNA polymerase II-specific"/>
    <property type="evidence" value="ECO:0007669"/>
    <property type="project" value="TreeGrafter"/>
</dbReference>
<keyword evidence="3" id="KW-1185">Reference proteome</keyword>
<evidence type="ECO:0000313" key="3">
    <source>
        <dbReference type="Proteomes" id="UP000585474"/>
    </source>
</evidence>
<sequence>MTTYRPASLSSFGSDSDSDTSPTAAYLRHTDLSATIFRSYLEITGRPSPDLAKIQAFLTSSRSGALSIVPQCLERIRPSNPTWSCAERYFAVFHLLCLQVRALQSSSSPPPSGTAPNAASTGEIAVLLRRRCGFKDFSCNGVGSKLLDCGTHRFGENCHERGVPAVQGEGGVQNRFLVINIWHVRGSARGCWIVDTMLVSAAVVMGTVRLAQRGACAPCPVMVTISCACGETQFESMLFCSQGMDQIARCHGPKPPANPEFTLKPKKKKSNHQSDYSLPTVSSLPRTSVEDVTLLYTSVPRDVSSRSMPCT</sequence>
<accession>A0A7J0EFT2</accession>
<dbReference type="Proteomes" id="UP000585474">
    <property type="component" value="Unassembled WGS sequence"/>
</dbReference>
<dbReference type="PANTHER" id="PTHR12360:SF1">
    <property type="entry name" value="NF-X1-TYPE ZINC FINGER PROTEIN NFXL1"/>
    <property type="match status" value="1"/>
</dbReference>
<evidence type="ECO:0000256" key="1">
    <source>
        <dbReference type="SAM" id="MobiDB-lite"/>
    </source>
</evidence>
<dbReference type="InterPro" id="IPR034078">
    <property type="entry name" value="NFX1_fam"/>
</dbReference>
<organism evidence="2 3">
    <name type="scientific">Actinidia rufa</name>
    <dbReference type="NCBI Taxonomy" id="165716"/>
    <lineage>
        <taxon>Eukaryota</taxon>
        <taxon>Viridiplantae</taxon>
        <taxon>Streptophyta</taxon>
        <taxon>Embryophyta</taxon>
        <taxon>Tracheophyta</taxon>
        <taxon>Spermatophyta</taxon>
        <taxon>Magnoliopsida</taxon>
        <taxon>eudicotyledons</taxon>
        <taxon>Gunneridae</taxon>
        <taxon>Pentapetalae</taxon>
        <taxon>asterids</taxon>
        <taxon>Ericales</taxon>
        <taxon>Actinidiaceae</taxon>
        <taxon>Actinidia</taxon>
    </lineage>
</organism>
<name>A0A7J0EFT2_9ERIC</name>
<proteinExistence type="predicted"/>
<evidence type="ECO:0000313" key="2">
    <source>
        <dbReference type="EMBL" id="GFY84487.1"/>
    </source>
</evidence>
<dbReference type="GO" id="GO:0000977">
    <property type="term" value="F:RNA polymerase II transcription regulatory region sequence-specific DNA binding"/>
    <property type="evidence" value="ECO:0007669"/>
    <property type="project" value="TreeGrafter"/>
</dbReference>
<protein>
    <submittedName>
        <fullName evidence="2">NF-X1-type zinc finger protein NFXL2</fullName>
    </submittedName>
</protein>
<comment type="caution">
    <text evidence="2">The sequence shown here is derived from an EMBL/GenBank/DDBJ whole genome shotgun (WGS) entry which is preliminary data.</text>
</comment>
<dbReference type="GO" id="GO:0005634">
    <property type="term" value="C:nucleus"/>
    <property type="evidence" value="ECO:0007669"/>
    <property type="project" value="TreeGrafter"/>
</dbReference>
<reference evidence="2 3" key="1">
    <citation type="submission" date="2019-07" db="EMBL/GenBank/DDBJ databases">
        <title>De Novo Assembly of kiwifruit Actinidia rufa.</title>
        <authorList>
            <person name="Sugita-Konishi S."/>
            <person name="Sato K."/>
            <person name="Mori E."/>
            <person name="Abe Y."/>
            <person name="Kisaki G."/>
            <person name="Hamano K."/>
            <person name="Suezawa K."/>
            <person name="Otani M."/>
            <person name="Fukuda T."/>
            <person name="Manabe T."/>
            <person name="Gomi K."/>
            <person name="Tabuchi M."/>
            <person name="Akimitsu K."/>
            <person name="Kataoka I."/>
        </authorList>
    </citation>
    <scope>NUCLEOTIDE SEQUENCE [LARGE SCALE GENOMIC DNA]</scope>
    <source>
        <strain evidence="3">cv. Fuchu</strain>
    </source>
</reference>
<dbReference type="AlphaFoldDB" id="A0A7J0EFT2"/>
<gene>
    <name evidence="2" type="ORF">Acr_03g0012610</name>
</gene>
<feature type="compositionally biased region" description="Polar residues" evidence="1">
    <location>
        <begin position="273"/>
        <end position="282"/>
    </location>
</feature>
<feature type="compositionally biased region" description="Low complexity" evidence="1">
    <location>
        <begin position="8"/>
        <end position="20"/>
    </location>
</feature>
<dbReference type="OrthoDB" id="536399at2759"/>
<dbReference type="PANTHER" id="PTHR12360">
    <property type="entry name" value="NUCLEAR TRANSCRIPTION FACTOR, X-BOX BINDING 1 NFX1"/>
    <property type="match status" value="1"/>
</dbReference>